<gene>
    <name evidence="2" type="ORF">FRUB_01102</name>
</gene>
<name>A0A225E2E1_9BACT</name>
<comment type="caution">
    <text evidence="2">The sequence shown here is derived from an EMBL/GenBank/DDBJ whole genome shotgun (WGS) entry which is preliminary data.</text>
</comment>
<dbReference type="EMBL" id="NIDE01000001">
    <property type="protein sequence ID" value="OWK47403.1"/>
    <property type="molecule type" value="Genomic_DNA"/>
</dbReference>
<proteinExistence type="predicted"/>
<accession>A0A225E2E1</accession>
<reference evidence="3" key="1">
    <citation type="submission" date="2017-06" db="EMBL/GenBank/DDBJ databases">
        <title>Genome analysis of Fimbriiglobus ruber SP5, the first member of the order Planctomycetales with confirmed chitinolytic capability.</title>
        <authorList>
            <person name="Ravin N.V."/>
            <person name="Rakitin A.L."/>
            <person name="Ivanova A.A."/>
            <person name="Beletsky A.V."/>
            <person name="Kulichevskaya I.S."/>
            <person name="Mardanov A.V."/>
            <person name="Dedysh S.N."/>
        </authorList>
    </citation>
    <scope>NUCLEOTIDE SEQUENCE [LARGE SCALE GENOMIC DNA]</scope>
    <source>
        <strain evidence="3">SP5</strain>
    </source>
</reference>
<evidence type="ECO:0000313" key="2">
    <source>
        <dbReference type="EMBL" id="OWK47403.1"/>
    </source>
</evidence>
<keyword evidence="3" id="KW-1185">Reference proteome</keyword>
<dbReference type="Proteomes" id="UP000214646">
    <property type="component" value="Unassembled WGS sequence"/>
</dbReference>
<evidence type="ECO:0000256" key="1">
    <source>
        <dbReference type="SAM" id="MobiDB-lite"/>
    </source>
</evidence>
<sequence length="89" mass="9835">MGGCHACVSSFLGARRGGSKRFPGPRESLQLGACQPDSANNRGVPTGPVRANACRRERDGRRIKNKRSRWFRVRSGGGQASRRRPEFTH</sequence>
<dbReference type="AlphaFoldDB" id="A0A225E2E1"/>
<organism evidence="2 3">
    <name type="scientific">Fimbriiglobus ruber</name>
    <dbReference type="NCBI Taxonomy" id="1908690"/>
    <lineage>
        <taxon>Bacteria</taxon>
        <taxon>Pseudomonadati</taxon>
        <taxon>Planctomycetota</taxon>
        <taxon>Planctomycetia</taxon>
        <taxon>Gemmatales</taxon>
        <taxon>Gemmataceae</taxon>
        <taxon>Fimbriiglobus</taxon>
    </lineage>
</organism>
<feature type="region of interest" description="Disordered" evidence="1">
    <location>
        <begin position="15"/>
        <end position="50"/>
    </location>
</feature>
<protein>
    <submittedName>
        <fullName evidence="2">Uncharacterized protein</fullName>
    </submittedName>
</protein>
<evidence type="ECO:0000313" key="3">
    <source>
        <dbReference type="Proteomes" id="UP000214646"/>
    </source>
</evidence>